<evidence type="ECO:0000313" key="3">
    <source>
        <dbReference type="Proteomes" id="UP000287651"/>
    </source>
</evidence>
<dbReference type="Proteomes" id="UP000287651">
    <property type="component" value="Unassembled WGS sequence"/>
</dbReference>
<dbReference type="AlphaFoldDB" id="A0A426Y5F5"/>
<accession>A0A426Y5F5</accession>
<evidence type="ECO:0000313" key="2">
    <source>
        <dbReference type="EMBL" id="RRT46998.1"/>
    </source>
</evidence>
<feature type="transmembrane region" description="Helical" evidence="1">
    <location>
        <begin position="15"/>
        <end position="37"/>
    </location>
</feature>
<keyword evidence="1" id="KW-0472">Membrane</keyword>
<organism evidence="2 3">
    <name type="scientific">Ensete ventricosum</name>
    <name type="common">Abyssinian banana</name>
    <name type="synonym">Musa ensete</name>
    <dbReference type="NCBI Taxonomy" id="4639"/>
    <lineage>
        <taxon>Eukaryota</taxon>
        <taxon>Viridiplantae</taxon>
        <taxon>Streptophyta</taxon>
        <taxon>Embryophyta</taxon>
        <taxon>Tracheophyta</taxon>
        <taxon>Spermatophyta</taxon>
        <taxon>Magnoliopsida</taxon>
        <taxon>Liliopsida</taxon>
        <taxon>Zingiberales</taxon>
        <taxon>Musaceae</taxon>
        <taxon>Ensete</taxon>
    </lineage>
</organism>
<keyword evidence="1" id="KW-0812">Transmembrane</keyword>
<comment type="caution">
    <text evidence="2">The sequence shown here is derived from an EMBL/GenBank/DDBJ whole genome shotgun (WGS) entry which is preliminary data.</text>
</comment>
<gene>
    <name evidence="2" type="ORF">B296_00034573</name>
</gene>
<dbReference type="EMBL" id="AMZH03014815">
    <property type="protein sequence ID" value="RRT46998.1"/>
    <property type="molecule type" value="Genomic_DNA"/>
</dbReference>
<evidence type="ECO:0000256" key="1">
    <source>
        <dbReference type="SAM" id="Phobius"/>
    </source>
</evidence>
<reference evidence="2 3" key="1">
    <citation type="journal article" date="2014" name="Agronomy (Basel)">
        <title>A Draft Genome Sequence for Ensete ventricosum, the Drought-Tolerant Tree Against Hunger.</title>
        <authorList>
            <person name="Harrison J."/>
            <person name="Moore K.A."/>
            <person name="Paszkiewicz K."/>
            <person name="Jones T."/>
            <person name="Grant M."/>
            <person name="Ambacheew D."/>
            <person name="Muzemil S."/>
            <person name="Studholme D.J."/>
        </authorList>
    </citation>
    <scope>NUCLEOTIDE SEQUENCE [LARGE SCALE GENOMIC DNA]</scope>
</reference>
<keyword evidence="1" id="KW-1133">Transmembrane helix</keyword>
<name>A0A426Y5F5_ENSVE</name>
<sequence>RKRERERERERERSLRLYFLYVILLNKTLVALSLLLLRRRSFDGAQVGAPEKEGRKKSPFPKFHSYIFPRAHGDSSSLSGSVRACGMGSSCAVGLSRALLPSESVYLSRRSHQFIRRRSSLGCFALQGLASQRYLFDLVETCFELLFSVLFDSFIRSSMFVISMLFFLAFLQENIKPTHPGCSHYLSPRRLFAVDRCD</sequence>
<feature type="non-terminal residue" evidence="2">
    <location>
        <position position="1"/>
    </location>
</feature>
<proteinExistence type="predicted"/>
<protein>
    <submittedName>
        <fullName evidence="2">Uncharacterized protein</fullName>
    </submittedName>
</protein>